<accession>A0A645I7Z3</accession>
<comment type="caution">
    <text evidence="2">The sequence shown here is derived from an EMBL/GenBank/DDBJ whole genome shotgun (WGS) entry which is preliminary data.</text>
</comment>
<dbReference type="AlphaFoldDB" id="A0A645I7Z3"/>
<reference evidence="2" key="1">
    <citation type="submission" date="2019-08" db="EMBL/GenBank/DDBJ databases">
        <authorList>
            <person name="Kucharzyk K."/>
            <person name="Murdoch R.W."/>
            <person name="Higgins S."/>
            <person name="Loffler F."/>
        </authorList>
    </citation>
    <scope>NUCLEOTIDE SEQUENCE</scope>
</reference>
<protein>
    <submittedName>
        <fullName evidence="2">Uncharacterized protein</fullName>
    </submittedName>
</protein>
<organism evidence="2">
    <name type="scientific">bioreactor metagenome</name>
    <dbReference type="NCBI Taxonomy" id="1076179"/>
    <lineage>
        <taxon>unclassified sequences</taxon>
        <taxon>metagenomes</taxon>
        <taxon>ecological metagenomes</taxon>
    </lineage>
</organism>
<sequence>MDQAGAPLPDHCYPLITLFKDEVNEKLHVELYTEKGTVQINAKDLRDALALAEEATHSERWYEDNVYSRMDTEPDAPPNSRRPSQLPPSSDVQSPDSPRTPSSGGCG</sequence>
<evidence type="ECO:0000313" key="2">
    <source>
        <dbReference type="EMBL" id="MPN46902.1"/>
    </source>
</evidence>
<dbReference type="EMBL" id="VSSQ01107948">
    <property type="protein sequence ID" value="MPN46902.1"/>
    <property type="molecule type" value="Genomic_DNA"/>
</dbReference>
<feature type="compositionally biased region" description="Low complexity" evidence="1">
    <location>
        <begin position="83"/>
        <end position="97"/>
    </location>
</feature>
<gene>
    <name evidence="2" type="ORF">SDC9_194501</name>
</gene>
<proteinExistence type="predicted"/>
<feature type="region of interest" description="Disordered" evidence="1">
    <location>
        <begin position="62"/>
        <end position="107"/>
    </location>
</feature>
<evidence type="ECO:0000256" key="1">
    <source>
        <dbReference type="SAM" id="MobiDB-lite"/>
    </source>
</evidence>
<name>A0A645I7Z3_9ZZZZ</name>